<keyword evidence="2" id="KW-0647">Proteasome</keyword>
<evidence type="ECO:0000313" key="4">
    <source>
        <dbReference type="EMBL" id="CAD8292219.1"/>
    </source>
</evidence>
<dbReference type="EMBL" id="HBED01001756">
    <property type="protein sequence ID" value="CAD8292221.1"/>
    <property type="molecule type" value="Transcribed_RNA"/>
</dbReference>
<accession>A0A6U2A0U7</accession>
<dbReference type="GO" id="GO:0043161">
    <property type="term" value="P:proteasome-mediated ubiquitin-dependent protein catabolic process"/>
    <property type="evidence" value="ECO:0007669"/>
    <property type="project" value="TreeGrafter"/>
</dbReference>
<sequence>MSSPLDSAQSSLSALNSAVNSGDVDGGKRTLASLKIAMLDFPSGPSMTAAHLAVATGALECGVLLSVADEDLDAFARNVAQIKPYYAALAGMSEATSERKCHILGLNLMHLLVDNRLSEFHAELELLTEAEASTKYVSFPIELERQLMVGSYDEVLNANSRIPDPSYGFFMDNLLQTVRDSIADCLEVSYKTMTLEDAVRMMKYGSVEELREYIEECRDDWIVEGGSVVFQPPPVGSKASDVPSMKLIGQSLSYATELERIV</sequence>
<dbReference type="GO" id="GO:0008541">
    <property type="term" value="C:proteasome regulatory particle, lid subcomplex"/>
    <property type="evidence" value="ECO:0007669"/>
    <property type="project" value="TreeGrafter"/>
</dbReference>
<name>A0A6U2A0U7_9STRA</name>
<evidence type="ECO:0000256" key="1">
    <source>
        <dbReference type="ARBA" id="ARBA00009627"/>
    </source>
</evidence>
<comment type="similarity">
    <text evidence="1">Belongs to the proteasome subunit S14 family.</text>
</comment>
<dbReference type="EMBL" id="HBED01001755">
    <property type="protein sequence ID" value="CAD8292219.1"/>
    <property type="molecule type" value="Transcribed_RNA"/>
</dbReference>
<dbReference type="GO" id="GO:0005634">
    <property type="term" value="C:nucleus"/>
    <property type="evidence" value="ECO:0007669"/>
    <property type="project" value="TreeGrafter"/>
</dbReference>
<dbReference type="Pfam" id="PF10075">
    <property type="entry name" value="CSN8_PSD8_EIF3K"/>
    <property type="match status" value="1"/>
</dbReference>
<dbReference type="AlphaFoldDB" id="A0A6U2A0U7"/>
<feature type="domain" description="PCI" evidence="3">
    <location>
        <begin position="70"/>
        <end position="246"/>
    </location>
</feature>
<evidence type="ECO:0000256" key="2">
    <source>
        <dbReference type="ARBA" id="ARBA00022942"/>
    </source>
</evidence>
<dbReference type="PANTHER" id="PTHR12387">
    <property type="entry name" value="26S PROTEASOME NON-ATPASE REGULATORY SUBUNIT 8"/>
    <property type="match status" value="1"/>
</dbReference>
<dbReference type="InterPro" id="IPR000717">
    <property type="entry name" value="PCI_dom"/>
</dbReference>
<evidence type="ECO:0000313" key="5">
    <source>
        <dbReference type="EMBL" id="CAD8292221.1"/>
    </source>
</evidence>
<dbReference type="GO" id="GO:0005829">
    <property type="term" value="C:cytosol"/>
    <property type="evidence" value="ECO:0007669"/>
    <property type="project" value="TreeGrafter"/>
</dbReference>
<dbReference type="Gene3D" id="1.25.40.990">
    <property type="match status" value="1"/>
</dbReference>
<proteinExistence type="inferred from homology"/>
<gene>
    <name evidence="4" type="ORF">TDUB1175_LOCUS906</name>
    <name evidence="5" type="ORF">TDUB1175_LOCUS907</name>
</gene>
<reference evidence="5" key="1">
    <citation type="submission" date="2021-01" db="EMBL/GenBank/DDBJ databases">
        <authorList>
            <person name="Corre E."/>
            <person name="Pelletier E."/>
            <person name="Niang G."/>
            <person name="Scheremetjew M."/>
            <person name="Finn R."/>
            <person name="Kale V."/>
            <person name="Holt S."/>
            <person name="Cochrane G."/>
            <person name="Meng A."/>
            <person name="Brown T."/>
            <person name="Cohen L."/>
        </authorList>
    </citation>
    <scope>NUCLEOTIDE SEQUENCE</scope>
    <source>
        <strain evidence="5">CCMP147</strain>
    </source>
</reference>
<evidence type="ECO:0000259" key="3">
    <source>
        <dbReference type="PROSITE" id="PS50250"/>
    </source>
</evidence>
<dbReference type="InterPro" id="IPR033464">
    <property type="entry name" value="CSN8_PSD8_EIF3K"/>
</dbReference>
<dbReference type="InterPro" id="IPR006746">
    <property type="entry name" value="26S_Psome_Rpn12"/>
</dbReference>
<organism evidence="5">
    <name type="scientific">Pseudictyota dubia</name>
    <dbReference type="NCBI Taxonomy" id="2749911"/>
    <lineage>
        <taxon>Eukaryota</taxon>
        <taxon>Sar</taxon>
        <taxon>Stramenopiles</taxon>
        <taxon>Ochrophyta</taxon>
        <taxon>Bacillariophyta</taxon>
        <taxon>Mediophyceae</taxon>
        <taxon>Biddulphiophycidae</taxon>
        <taxon>Eupodiscales</taxon>
        <taxon>Odontellaceae</taxon>
        <taxon>Pseudictyota</taxon>
    </lineage>
</organism>
<dbReference type="PROSITE" id="PS50250">
    <property type="entry name" value="PCI"/>
    <property type="match status" value="1"/>
</dbReference>
<protein>
    <recommendedName>
        <fullName evidence="3">PCI domain-containing protein</fullName>
    </recommendedName>
</protein>
<dbReference type="PANTHER" id="PTHR12387:SF0">
    <property type="entry name" value="26S PROTEASOME NON-ATPASE REGULATORY SUBUNIT 8"/>
    <property type="match status" value="1"/>
</dbReference>